<keyword evidence="4 7" id="KW-0235">DNA replication</keyword>
<protein>
    <recommendedName>
        <fullName evidence="3 7">DNA replication regulator SLD2</fullName>
    </recommendedName>
</protein>
<dbReference type="GO" id="GO:0031261">
    <property type="term" value="C:DNA replication preinitiation complex"/>
    <property type="evidence" value="ECO:0007669"/>
    <property type="project" value="TreeGrafter"/>
</dbReference>
<evidence type="ECO:0000256" key="1">
    <source>
        <dbReference type="ARBA" id="ARBA00004123"/>
    </source>
</evidence>
<feature type="region of interest" description="Disordered" evidence="8">
    <location>
        <begin position="477"/>
        <end position="513"/>
    </location>
</feature>
<feature type="region of interest" description="Disordered" evidence="8">
    <location>
        <begin position="398"/>
        <end position="459"/>
    </location>
</feature>
<dbReference type="AlphaFoldDB" id="A0A066WQ34"/>
<dbReference type="InterPro" id="IPR021110">
    <property type="entry name" value="DNA_rep_checkpnt_protein"/>
</dbReference>
<dbReference type="EMBL" id="JMSN01000007">
    <property type="protein sequence ID" value="KDN52735.1"/>
    <property type="molecule type" value="Genomic_DNA"/>
</dbReference>
<dbReference type="InterPro" id="IPR040203">
    <property type="entry name" value="Sld2"/>
</dbReference>
<dbReference type="PANTHER" id="PTHR28124">
    <property type="entry name" value="DNA REPLICATION REGULATOR SLD2"/>
    <property type="match status" value="1"/>
</dbReference>
<evidence type="ECO:0000256" key="7">
    <source>
        <dbReference type="RuleBase" id="RU367067"/>
    </source>
</evidence>
<evidence type="ECO:0000313" key="10">
    <source>
        <dbReference type="Proteomes" id="UP000027361"/>
    </source>
</evidence>
<feature type="compositionally biased region" description="Polar residues" evidence="8">
    <location>
        <begin position="245"/>
        <end position="267"/>
    </location>
</feature>
<feature type="region of interest" description="Disordered" evidence="8">
    <location>
        <begin position="1"/>
        <end position="187"/>
    </location>
</feature>
<comment type="function">
    <text evidence="7">Has a role in the initiation of DNA replication. Required at S-phase checkpoint.</text>
</comment>
<feature type="compositionally biased region" description="Polar residues" evidence="8">
    <location>
        <begin position="27"/>
        <end position="40"/>
    </location>
</feature>
<feature type="compositionally biased region" description="Gly residues" evidence="8">
    <location>
        <begin position="402"/>
        <end position="411"/>
    </location>
</feature>
<dbReference type="Gene3D" id="1.10.10.1460">
    <property type="match status" value="1"/>
</dbReference>
<comment type="similarity">
    <text evidence="2 7">Belongs to the SLD2 family.</text>
</comment>
<dbReference type="STRING" id="1037660.A0A066WQ34"/>
<gene>
    <name evidence="9" type="ORF">K437DRAFT_253932</name>
</gene>
<keyword evidence="10" id="KW-1185">Reference proteome</keyword>
<evidence type="ECO:0000256" key="6">
    <source>
        <dbReference type="ARBA" id="ARBA00023306"/>
    </source>
</evidence>
<dbReference type="GO" id="GO:0006270">
    <property type="term" value="P:DNA replication initiation"/>
    <property type="evidence" value="ECO:0007669"/>
    <property type="project" value="UniProtKB-UniRule"/>
</dbReference>
<name>A0A066WQ34_TILAU</name>
<evidence type="ECO:0000256" key="4">
    <source>
        <dbReference type="ARBA" id="ARBA00022705"/>
    </source>
</evidence>
<evidence type="ECO:0000313" key="9">
    <source>
        <dbReference type="EMBL" id="KDN52735.1"/>
    </source>
</evidence>
<feature type="compositionally biased region" description="Acidic residues" evidence="8">
    <location>
        <begin position="831"/>
        <end position="854"/>
    </location>
</feature>
<dbReference type="GO" id="GO:0003688">
    <property type="term" value="F:DNA replication origin binding"/>
    <property type="evidence" value="ECO:0007669"/>
    <property type="project" value="TreeGrafter"/>
</dbReference>
<comment type="caution">
    <text evidence="9">The sequence shown here is derived from an EMBL/GenBank/DDBJ whole genome shotgun (WGS) entry which is preliminary data.</text>
</comment>
<dbReference type="Pfam" id="PF11719">
    <property type="entry name" value="Drc1-Sld2"/>
    <property type="match status" value="1"/>
</dbReference>
<feature type="compositionally biased region" description="Polar residues" evidence="8">
    <location>
        <begin position="647"/>
        <end position="656"/>
    </location>
</feature>
<comment type="subcellular location">
    <subcellularLocation>
        <location evidence="1 7">Nucleus</location>
    </subcellularLocation>
</comment>
<dbReference type="HOGENOM" id="CLU_330439_0_0_1"/>
<accession>A0A066WQ34</accession>
<keyword evidence="6 7" id="KW-0131">Cell cycle</keyword>
<dbReference type="Proteomes" id="UP000027361">
    <property type="component" value="Unassembled WGS sequence"/>
</dbReference>
<feature type="compositionally biased region" description="Basic and acidic residues" evidence="8">
    <location>
        <begin position="762"/>
        <end position="772"/>
    </location>
</feature>
<feature type="compositionally biased region" description="Basic and acidic residues" evidence="8">
    <location>
        <begin position="1"/>
        <end position="26"/>
    </location>
</feature>
<dbReference type="GO" id="GO:0003697">
    <property type="term" value="F:single-stranded DNA binding"/>
    <property type="evidence" value="ECO:0007669"/>
    <property type="project" value="TreeGrafter"/>
</dbReference>
<proteinExistence type="inferred from homology"/>
<evidence type="ECO:0000256" key="5">
    <source>
        <dbReference type="ARBA" id="ARBA00023242"/>
    </source>
</evidence>
<dbReference type="RefSeq" id="XP_013245574.1">
    <property type="nucleotide sequence ID" value="XM_013390120.1"/>
</dbReference>
<evidence type="ECO:0000256" key="8">
    <source>
        <dbReference type="SAM" id="MobiDB-lite"/>
    </source>
</evidence>
<evidence type="ECO:0000256" key="2">
    <source>
        <dbReference type="ARBA" id="ARBA00007276"/>
    </source>
</evidence>
<feature type="region of interest" description="Disordered" evidence="8">
    <location>
        <begin position="724"/>
        <end position="868"/>
    </location>
</feature>
<feature type="region of interest" description="Disordered" evidence="8">
    <location>
        <begin position="332"/>
        <end position="353"/>
    </location>
</feature>
<dbReference type="GeneID" id="25263715"/>
<feature type="region of interest" description="Disordered" evidence="8">
    <location>
        <begin position="241"/>
        <end position="268"/>
    </location>
</feature>
<dbReference type="OrthoDB" id="8775810at2759"/>
<dbReference type="GO" id="GO:1902977">
    <property type="term" value="P:mitotic DNA replication preinitiation complex assembly"/>
    <property type="evidence" value="ECO:0007669"/>
    <property type="project" value="TreeGrafter"/>
</dbReference>
<feature type="region of interest" description="Disordered" evidence="8">
    <location>
        <begin position="638"/>
        <end position="663"/>
    </location>
</feature>
<sequence length="868" mass="93782">MEAMLRKELKAWQKDFKSRNGRDPTRSDMQQHPSIASTYDTWHAIQKANAEQGVGGSSSSRSAEKDGRDRHCSRKSQSYADAEESEPGETSSRGSKEAQHAQHGSMGPLVTPKKQRVFANLFLTPTKKASGGDGKSANEGKGKQRTSNPFKTPVKDAKSSSQRLKQPANGKAYRSPEQLPLLSPVRARTRHGRLTAFSHADEDDETDMADWDKSATGGFTLPTPRRPQAEQHAFVQEHLKAPIATQGTPRNKSNGAVSQAKTPTSSARGAKDKEFVYVSPHYVSTPSKLKQLVLPQYGGAMEQGTPSRKDAADAHPHREQIDTLLRDYTPRTRARKRLRGEDLPRTPAQKRRRNLPRADTLFAAVCAQSAPMSANTANGISIGRKGAPRAAELFNSVLLRPGGSGTHGNGGSTWRKSLSDAGVQRRRAPLGRANGVEEDDEDDEAELGATPPWKGKLTLSQSDAAPYKPLFVVNHPAQAESPSKGRALRRAPNGQAASSDEDGDGTDSFDAGLMDWENDEDLWTLGPSQSQLQSQTRKGQSEDATWKQVKEVELSDTDEVSEVSARGSTIHKQGWNSDDVDMAKPSARKIKITLERYLPYGPAQGGTAHAPEEHGVDVDWDEGLALHVFKLRPTHEDLAQGQDPAGNLQQLTNEGQDTAGGARADAALASPHQQMLARLSLHSPRASALRSKRRATVQACLQNLLAAPSMEEVERALELHLQEQDGGKDDLTEPTSAPGAGPHGASVSGGSGKGKMTWGAAKARERPADQKGKQKGKAKGKDVSQAEPAAPQSKPGIEARVFRRAGRAGLADDEDFSPSKRAASRWTEGAGGDEDSAQWLQSDDDWASEVDEEEHGLGDGMMEFSDVL</sequence>
<feature type="compositionally biased region" description="Acidic residues" evidence="8">
    <location>
        <begin position="436"/>
        <end position="446"/>
    </location>
</feature>
<evidence type="ECO:0000256" key="3">
    <source>
        <dbReference type="ARBA" id="ARBA00018363"/>
    </source>
</evidence>
<dbReference type="GO" id="GO:0000727">
    <property type="term" value="P:double-strand break repair via break-induced replication"/>
    <property type="evidence" value="ECO:0007669"/>
    <property type="project" value="TreeGrafter"/>
</dbReference>
<organism evidence="9 10">
    <name type="scientific">Tilletiaria anomala (strain ATCC 24038 / CBS 436.72 / UBC 951)</name>
    <dbReference type="NCBI Taxonomy" id="1037660"/>
    <lineage>
        <taxon>Eukaryota</taxon>
        <taxon>Fungi</taxon>
        <taxon>Dikarya</taxon>
        <taxon>Basidiomycota</taxon>
        <taxon>Ustilaginomycotina</taxon>
        <taxon>Exobasidiomycetes</taxon>
        <taxon>Georgefischeriales</taxon>
        <taxon>Tilletiariaceae</taxon>
        <taxon>Tilletiaria</taxon>
    </lineage>
</organism>
<keyword evidence="5 7" id="KW-0539">Nucleus</keyword>
<reference evidence="9 10" key="1">
    <citation type="submission" date="2014-05" db="EMBL/GenBank/DDBJ databases">
        <title>Draft genome sequence of a rare smut relative, Tilletiaria anomala UBC 951.</title>
        <authorList>
            <consortium name="DOE Joint Genome Institute"/>
            <person name="Toome M."/>
            <person name="Kuo A."/>
            <person name="Henrissat B."/>
            <person name="Lipzen A."/>
            <person name="Tritt A."/>
            <person name="Yoshinaga Y."/>
            <person name="Zane M."/>
            <person name="Barry K."/>
            <person name="Grigoriev I.V."/>
            <person name="Spatafora J.W."/>
            <person name="Aimea M.C."/>
        </authorList>
    </citation>
    <scope>NUCLEOTIDE SEQUENCE [LARGE SCALE GENOMIC DNA]</scope>
    <source>
        <strain evidence="9 10">UBC 951</strain>
    </source>
</reference>
<dbReference type="PANTHER" id="PTHR28124:SF1">
    <property type="entry name" value="DNA REPLICATION REGULATOR SLD2"/>
    <property type="match status" value="1"/>
</dbReference>
<dbReference type="InParanoid" id="A0A066WQ34"/>